<evidence type="ECO:0000256" key="8">
    <source>
        <dbReference type="SAM" id="MobiDB-lite"/>
    </source>
</evidence>
<evidence type="ECO:0000259" key="10">
    <source>
        <dbReference type="Pfam" id="PF01545"/>
    </source>
</evidence>
<dbReference type="Gene3D" id="1.20.1510.10">
    <property type="entry name" value="Cation efflux protein transmembrane domain"/>
    <property type="match status" value="2"/>
</dbReference>
<feature type="transmembrane region" description="Helical" evidence="9">
    <location>
        <begin position="112"/>
        <end position="132"/>
    </location>
</feature>
<dbReference type="SUPFAM" id="SSF161111">
    <property type="entry name" value="Cation efflux protein transmembrane domain-like"/>
    <property type="match status" value="1"/>
</dbReference>
<protein>
    <submittedName>
        <fullName evidence="12">Uncharacterized protein</fullName>
    </submittedName>
</protein>
<feature type="transmembrane region" description="Helical" evidence="9">
    <location>
        <begin position="7"/>
        <end position="29"/>
    </location>
</feature>
<feature type="region of interest" description="Disordered" evidence="8">
    <location>
        <begin position="158"/>
        <end position="178"/>
    </location>
</feature>
<evidence type="ECO:0000256" key="5">
    <source>
        <dbReference type="ARBA" id="ARBA00022833"/>
    </source>
</evidence>
<feature type="transmembrane region" description="Helical" evidence="9">
    <location>
        <begin position="229"/>
        <end position="251"/>
    </location>
</feature>
<dbReference type="PANTHER" id="PTHR45820">
    <property type="entry name" value="FI23527P1"/>
    <property type="match status" value="1"/>
</dbReference>
<keyword evidence="7 9" id="KW-0472">Membrane</keyword>
<evidence type="ECO:0000256" key="9">
    <source>
        <dbReference type="SAM" id="Phobius"/>
    </source>
</evidence>
<feature type="domain" description="Cation efflux protein cytoplasmic" evidence="11">
    <location>
        <begin position="293"/>
        <end position="366"/>
    </location>
</feature>
<feature type="transmembrane region" description="Helical" evidence="9">
    <location>
        <begin position="77"/>
        <end position="100"/>
    </location>
</feature>
<evidence type="ECO:0000259" key="11">
    <source>
        <dbReference type="Pfam" id="PF16916"/>
    </source>
</evidence>
<accession>A0A9P6W9J4</accession>
<dbReference type="InterPro" id="IPR027469">
    <property type="entry name" value="Cation_efflux_TMD_sf"/>
</dbReference>
<dbReference type="OrthoDB" id="9944568at2759"/>
<keyword evidence="5" id="KW-0862">Zinc</keyword>
<comment type="subcellular location">
    <subcellularLocation>
        <location evidence="1">Membrane</location>
        <topology evidence="1">Multi-pass membrane protein</topology>
    </subcellularLocation>
</comment>
<sequence>MMKGKEIRIVSLLIIDTIFFLLELIIGYMSHSLALIADSFHMLNDIISLLVALWAVKVAKERDPDSKYTYGWKRAEILGALINAVFLIALCFSILIESIQRLIQPQVVENPQLVMSVGFAGLISNVVGLLLFHEHDHDHGIQDEEALGGFSHQHMISNESNEEDSHTHSHSVESTPNDVLTDTTVNLLRDGNNESTEDTPLVKKTTLIKRKKPTAKPKKSAKSLNMRGVFLHVMGDALGNIGVISAAWFIWKTDYTWRYYTDPLVSLLITLIIFSSALPLSRKASKILLQATPSSISADEIRDEILEIPGVIAVHDFHIWNLTEATTIASIHVKLDISPEEFVSTAKLIRHIFHNHGVHSATVQPEFTSDQVTAQDRRRFSIIAGGADETGSPSPVTPSSTAYGSTTQNSNCLVDDAANYVKYTTLLPITTLLKPLHKLYPLIRREESNSNNHQLSTQRHTLLSPKPIVIFYPVIQTALLINSIICFFFSMICLYVSLLSYWIIKPRFNSNKNNTNISDQQVRYDNFMTVSTPRKFVSIKWSCEILIHSNNLPTFNLYPKYRLKPKRTYVHV</sequence>
<evidence type="ECO:0000313" key="12">
    <source>
        <dbReference type="EMBL" id="KAG0667881.1"/>
    </source>
</evidence>
<feature type="transmembrane region" description="Helical" evidence="9">
    <location>
        <begin position="35"/>
        <end position="56"/>
    </location>
</feature>
<keyword evidence="6 9" id="KW-1133">Transmembrane helix</keyword>
<organism evidence="12 13">
    <name type="scientific">Maudiozyma exigua</name>
    <name type="common">Yeast</name>
    <name type="synonym">Kazachstania exigua</name>
    <dbReference type="NCBI Taxonomy" id="34358"/>
    <lineage>
        <taxon>Eukaryota</taxon>
        <taxon>Fungi</taxon>
        <taxon>Dikarya</taxon>
        <taxon>Ascomycota</taxon>
        <taxon>Saccharomycotina</taxon>
        <taxon>Saccharomycetes</taxon>
        <taxon>Saccharomycetales</taxon>
        <taxon>Saccharomycetaceae</taxon>
        <taxon>Maudiozyma</taxon>
    </lineage>
</organism>
<feature type="transmembrane region" description="Helical" evidence="9">
    <location>
        <begin position="263"/>
        <end position="280"/>
    </location>
</feature>
<dbReference type="InterPro" id="IPR027470">
    <property type="entry name" value="Cation_efflux_CTD"/>
</dbReference>
<evidence type="ECO:0000256" key="6">
    <source>
        <dbReference type="ARBA" id="ARBA00022989"/>
    </source>
</evidence>
<feature type="domain" description="Cation efflux protein transmembrane" evidence="10">
    <location>
        <begin position="13"/>
        <end position="289"/>
    </location>
</feature>
<keyword evidence="3" id="KW-0813">Transport</keyword>
<dbReference type="Pfam" id="PF01545">
    <property type="entry name" value="Cation_efflux"/>
    <property type="match status" value="1"/>
</dbReference>
<dbReference type="Proteomes" id="UP000750334">
    <property type="component" value="Unassembled WGS sequence"/>
</dbReference>
<evidence type="ECO:0000256" key="2">
    <source>
        <dbReference type="ARBA" id="ARBA00008873"/>
    </source>
</evidence>
<comment type="caution">
    <text evidence="12">The sequence shown here is derived from an EMBL/GenBank/DDBJ whole genome shotgun (WGS) entry which is preliminary data.</text>
</comment>
<dbReference type="InterPro" id="IPR036837">
    <property type="entry name" value="Cation_efflux_CTD_sf"/>
</dbReference>
<dbReference type="NCBIfam" id="TIGR01297">
    <property type="entry name" value="CDF"/>
    <property type="match status" value="1"/>
</dbReference>
<dbReference type="InterPro" id="IPR002524">
    <property type="entry name" value="Cation_efflux"/>
</dbReference>
<dbReference type="Pfam" id="PF16916">
    <property type="entry name" value="ZT_dimer"/>
    <property type="match status" value="1"/>
</dbReference>
<dbReference type="GO" id="GO:0000329">
    <property type="term" value="C:fungal-type vacuole membrane"/>
    <property type="evidence" value="ECO:0007669"/>
    <property type="project" value="TreeGrafter"/>
</dbReference>
<name>A0A9P6W9J4_MAUEX</name>
<feature type="transmembrane region" description="Helical" evidence="9">
    <location>
        <begin position="479"/>
        <end position="504"/>
    </location>
</feature>
<dbReference type="GO" id="GO:0005385">
    <property type="term" value="F:zinc ion transmembrane transporter activity"/>
    <property type="evidence" value="ECO:0007669"/>
    <property type="project" value="TreeGrafter"/>
</dbReference>
<evidence type="ECO:0000256" key="4">
    <source>
        <dbReference type="ARBA" id="ARBA00022692"/>
    </source>
</evidence>
<reference evidence="12 13" key="1">
    <citation type="submission" date="2020-11" db="EMBL/GenBank/DDBJ databases">
        <title>Kefir isolates.</title>
        <authorList>
            <person name="Marcisauskas S."/>
            <person name="Kim Y."/>
            <person name="Blasche S."/>
        </authorList>
    </citation>
    <scope>NUCLEOTIDE SEQUENCE [LARGE SCALE GENOMIC DNA]</scope>
    <source>
        <strain evidence="12 13">OG2</strain>
    </source>
</reference>
<dbReference type="PANTHER" id="PTHR45820:SF4">
    <property type="entry name" value="ZINC TRANSPORTER 63C, ISOFORM F"/>
    <property type="match status" value="1"/>
</dbReference>
<keyword evidence="13" id="KW-1185">Reference proteome</keyword>
<dbReference type="AlphaFoldDB" id="A0A9P6W9J4"/>
<dbReference type="GO" id="GO:0006882">
    <property type="term" value="P:intracellular zinc ion homeostasis"/>
    <property type="evidence" value="ECO:0007669"/>
    <property type="project" value="TreeGrafter"/>
</dbReference>
<evidence type="ECO:0000256" key="1">
    <source>
        <dbReference type="ARBA" id="ARBA00004141"/>
    </source>
</evidence>
<feature type="region of interest" description="Disordered" evidence="8">
    <location>
        <begin position="385"/>
        <end position="406"/>
    </location>
</feature>
<evidence type="ECO:0000256" key="7">
    <source>
        <dbReference type="ARBA" id="ARBA00023136"/>
    </source>
</evidence>
<proteinExistence type="inferred from homology"/>
<dbReference type="EMBL" id="PUHR01000088">
    <property type="protein sequence ID" value="KAG0667881.1"/>
    <property type="molecule type" value="Genomic_DNA"/>
</dbReference>
<feature type="compositionally biased region" description="Low complexity" evidence="8">
    <location>
        <begin position="390"/>
        <end position="401"/>
    </location>
</feature>
<comment type="similarity">
    <text evidence="2">Belongs to the cation diffusion facilitator (CDF) transporter (TC 2.A.4) family. SLC30A subfamily.</text>
</comment>
<evidence type="ECO:0000313" key="13">
    <source>
        <dbReference type="Proteomes" id="UP000750334"/>
    </source>
</evidence>
<evidence type="ECO:0000256" key="3">
    <source>
        <dbReference type="ARBA" id="ARBA00022448"/>
    </source>
</evidence>
<dbReference type="InterPro" id="IPR058533">
    <property type="entry name" value="Cation_efflux_TM"/>
</dbReference>
<gene>
    <name evidence="12" type="ORF">C6P45_005248</name>
</gene>
<dbReference type="SUPFAM" id="SSF160240">
    <property type="entry name" value="Cation efflux protein cytoplasmic domain-like"/>
    <property type="match status" value="1"/>
</dbReference>
<keyword evidence="4 9" id="KW-0812">Transmembrane</keyword>